<protein>
    <recommendedName>
        <fullName evidence="1">BTB domain-containing protein</fullName>
    </recommendedName>
</protein>
<dbReference type="InterPro" id="IPR000210">
    <property type="entry name" value="BTB/POZ_dom"/>
</dbReference>
<accession>A0A0H2R970</accession>
<dbReference type="InParanoid" id="A0A0H2R970"/>
<dbReference type="Proteomes" id="UP000053477">
    <property type="component" value="Unassembled WGS sequence"/>
</dbReference>
<sequence>MVIDLQEEEIFRPPQPHESLWFPDGNVILATDNHLFKLYRSFLSLHSTVFNDLFRSANNNDINVERIGLKILPELYDGLPMIRFMEDDGEDVAHLLRAAFENNYYNSGNDDMPLRAIVALLRLGSKFGFERIKKDITLHVSRHYPLTLLEYDAVDNDGLPLFGRHRRDCHFPLLAVAYKAEIDILLPSLFFACSEYGVETIFRRTRSMGNDGLRILMKGRDALQRSTSKLVSDLPEQLRDEASNSKCRKKTSCLANACFSNLPDLIQPHFVNVKGSCVVADHLNSVCAACSSLVEEMIDVRREEIWNSIPSHFNLPMWDILQAKQREMVGT</sequence>
<dbReference type="OrthoDB" id="2799068at2759"/>
<feature type="domain" description="BTB" evidence="1">
    <location>
        <begin position="25"/>
        <end position="94"/>
    </location>
</feature>
<evidence type="ECO:0000259" key="1">
    <source>
        <dbReference type="PROSITE" id="PS50097"/>
    </source>
</evidence>
<dbReference type="EMBL" id="KQ086093">
    <property type="protein sequence ID" value="KLO08390.1"/>
    <property type="molecule type" value="Genomic_DNA"/>
</dbReference>
<evidence type="ECO:0000313" key="2">
    <source>
        <dbReference type="EMBL" id="KLO08390.1"/>
    </source>
</evidence>
<gene>
    <name evidence="2" type="ORF">SCHPADRAFT_944483</name>
</gene>
<name>A0A0H2R970_9AGAM</name>
<organism evidence="2 3">
    <name type="scientific">Schizopora paradoxa</name>
    <dbReference type="NCBI Taxonomy" id="27342"/>
    <lineage>
        <taxon>Eukaryota</taxon>
        <taxon>Fungi</taxon>
        <taxon>Dikarya</taxon>
        <taxon>Basidiomycota</taxon>
        <taxon>Agaricomycotina</taxon>
        <taxon>Agaricomycetes</taxon>
        <taxon>Hymenochaetales</taxon>
        <taxon>Schizoporaceae</taxon>
        <taxon>Schizopora</taxon>
    </lineage>
</organism>
<dbReference type="AlphaFoldDB" id="A0A0H2R970"/>
<keyword evidence="3" id="KW-1185">Reference proteome</keyword>
<evidence type="ECO:0000313" key="3">
    <source>
        <dbReference type="Proteomes" id="UP000053477"/>
    </source>
</evidence>
<dbReference type="PROSITE" id="PS50097">
    <property type="entry name" value="BTB"/>
    <property type="match status" value="1"/>
</dbReference>
<reference evidence="2 3" key="1">
    <citation type="submission" date="2015-04" db="EMBL/GenBank/DDBJ databases">
        <title>Complete genome sequence of Schizopora paradoxa KUC8140, a cosmopolitan wood degrader in East Asia.</title>
        <authorList>
            <consortium name="DOE Joint Genome Institute"/>
            <person name="Min B."/>
            <person name="Park H."/>
            <person name="Jang Y."/>
            <person name="Kim J.-J."/>
            <person name="Kim K.H."/>
            <person name="Pangilinan J."/>
            <person name="Lipzen A."/>
            <person name="Riley R."/>
            <person name="Grigoriev I.V."/>
            <person name="Spatafora J.W."/>
            <person name="Choi I.-G."/>
        </authorList>
    </citation>
    <scope>NUCLEOTIDE SEQUENCE [LARGE SCALE GENOMIC DNA]</scope>
    <source>
        <strain evidence="2 3">KUC8140</strain>
    </source>
</reference>
<proteinExistence type="predicted"/>